<accession>A0A0F6Z768</accession>
<sequence>MAKITVPLELTEAQEQPTTAEVVIIGGGVMGMSIAWHLAERGITDIVVVEQAEFGSGSSAKPLGGVRANFSDPLNIALGRRSLEEFANFREKFGVDIMLNRVGYLFLGRNEQEKQNLEISVHEQRKQGVNSQMISAQDAAKLNPFLDPKSITAASFSPDDGWAAPSKVVEGYANGAKALGATLLNRTQVLDIQRTGTVIHSVTTNRGEIKTNSIICAAGAWSAEIGRLAGVPLPIEAVRRMIGITPQQAKPFPRIPFTLDLSTTLYFHNYQNALLLGISHLEKTGFCREYSYEWLKEFNAAASVFAPGLENPELAEGWAGYYENTPDKNAIIGQSEELPGFFYAAGFSGHGFLQSPAVGEIVADLYQGKESFVDASQFTAERFRTGGSLVSEVNII</sequence>
<organism evidence="3 4">
    <name type="scientific">[Brevibacterium] flavum</name>
    <dbReference type="NCBI Taxonomy" id="92706"/>
    <lineage>
        <taxon>Bacteria</taxon>
        <taxon>Bacillati</taxon>
        <taxon>Actinomycetota</taxon>
        <taxon>Actinomycetes</taxon>
        <taxon>Mycobacteriales</taxon>
        <taxon>Corynebacteriaceae</taxon>
        <taxon>Corynebacterium</taxon>
    </lineage>
</organism>
<dbReference type="GO" id="GO:0016491">
    <property type="term" value="F:oxidoreductase activity"/>
    <property type="evidence" value="ECO:0007669"/>
    <property type="project" value="UniProtKB-KW"/>
</dbReference>
<keyword evidence="4" id="KW-1185">Reference proteome</keyword>
<reference evidence="3 4" key="1">
    <citation type="submission" date="2015-04" db="EMBL/GenBank/DDBJ databases">
        <title>Complete Genome Sequence of Brevibacterium flavum ATCC 15168.</title>
        <authorList>
            <person name="Ahn J."/>
            <person name="Park G."/>
            <person name="Jeon W."/>
            <person name="Jang Y."/>
            <person name="Jang M."/>
            <person name="Lee H."/>
            <person name="Lee H."/>
        </authorList>
    </citation>
    <scope>NUCLEOTIDE SEQUENCE [LARGE SCALE GENOMIC DNA]</scope>
    <source>
        <strain evidence="3 4">ATCC 15168</strain>
    </source>
</reference>
<dbReference type="PATRIC" id="fig|92706.3.peg.3074"/>
<gene>
    <name evidence="3" type="ORF">YH66_14640</name>
</gene>
<dbReference type="SUPFAM" id="SSF51905">
    <property type="entry name" value="FAD/NAD(P)-binding domain"/>
    <property type="match status" value="1"/>
</dbReference>
<dbReference type="EMBL" id="CP011309">
    <property type="protein sequence ID" value="AKF28675.1"/>
    <property type="molecule type" value="Genomic_DNA"/>
</dbReference>
<dbReference type="InterPro" id="IPR006076">
    <property type="entry name" value="FAD-dep_OxRdtase"/>
</dbReference>
<dbReference type="Proteomes" id="UP000034037">
    <property type="component" value="Chromosome"/>
</dbReference>
<evidence type="ECO:0000313" key="4">
    <source>
        <dbReference type="Proteomes" id="UP000034037"/>
    </source>
</evidence>
<dbReference type="Gene3D" id="3.50.50.60">
    <property type="entry name" value="FAD/NAD(P)-binding domain"/>
    <property type="match status" value="1"/>
</dbReference>
<dbReference type="AlphaFoldDB" id="A0A0F6Z768"/>
<feature type="domain" description="FAD dependent oxidoreductase" evidence="2">
    <location>
        <begin position="22"/>
        <end position="365"/>
    </location>
</feature>
<protein>
    <submittedName>
        <fullName evidence="3">Sarcosine oxidase subunit beta</fullName>
    </submittedName>
</protein>
<dbReference type="Pfam" id="PF01266">
    <property type="entry name" value="DAO"/>
    <property type="match status" value="1"/>
</dbReference>
<proteinExistence type="predicted"/>
<name>A0A0F6Z768_9CORY</name>
<keyword evidence="1" id="KW-0560">Oxidoreductase</keyword>
<evidence type="ECO:0000313" key="3">
    <source>
        <dbReference type="EMBL" id="AKF28675.1"/>
    </source>
</evidence>
<evidence type="ECO:0000259" key="2">
    <source>
        <dbReference type="Pfam" id="PF01266"/>
    </source>
</evidence>
<dbReference type="RefSeq" id="WP_003862567.1">
    <property type="nucleotide sequence ID" value="NZ_CP011309.1"/>
</dbReference>
<dbReference type="PANTHER" id="PTHR13847:SF287">
    <property type="entry name" value="FAD-DEPENDENT OXIDOREDUCTASE DOMAIN-CONTAINING PROTEIN 1"/>
    <property type="match status" value="1"/>
</dbReference>
<dbReference type="PANTHER" id="PTHR13847">
    <property type="entry name" value="SARCOSINE DEHYDROGENASE-RELATED"/>
    <property type="match status" value="1"/>
</dbReference>
<dbReference type="InterPro" id="IPR036188">
    <property type="entry name" value="FAD/NAD-bd_sf"/>
</dbReference>
<dbReference type="GO" id="GO:0005737">
    <property type="term" value="C:cytoplasm"/>
    <property type="evidence" value="ECO:0007669"/>
    <property type="project" value="TreeGrafter"/>
</dbReference>
<evidence type="ECO:0000256" key="1">
    <source>
        <dbReference type="ARBA" id="ARBA00023002"/>
    </source>
</evidence>
<dbReference type="HOGENOM" id="CLU_007884_4_1_11"/>
<dbReference type="Gene3D" id="3.30.9.10">
    <property type="entry name" value="D-Amino Acid Oxidase, subunit A, domain 2"/>
    <property type="match status" value="1"/>
</dbReference>